<dbReference type="PANTHER" id="PTHR43289">
    <property type="entry name" value="MITOGEN-ACTIVATED PROTEIN KINASE KINASE KINASE 20-RELATED"/>
    <property type="match status" value="1"/>
</dbReference>
<dbReference type="PANTHER" id="PTHR43289:SF6">
    <property type="entry name" value="SERINE_THREONINE-PROTEIN KINASE NEKL-3"/>
    <property type="match status" value="1"/>
</dbReference>
<dbReference type="Gene3D" id="1.10.510.10">
    <property type="entry name" value="Transferase(Phosphotransferase) domain 1"/>
    <property type="match status" value="2"/>
</dbReference>
<dbReference type="InterPro" id="IPR011009">
    <property type="entry name" value="Kinase-like_dom_sf"/>
</dbReference>
<evidence type="ECO:0000256" key="3">
    <source>
        <dbReference type="ARBA" id="ARBA00022777"/>
    </source>
</evidence>
<dbReference type="Proteomes" id="UP000319462">
    <property type="component" value="Chromosome 22"/>
</dbReference>
<dbReference type="SMART" id="SM00220">
    <property type="entry name" value="S_TKc"/>
    <property type="match status" value="1"/>
</dbReference>
<keyword evidence="6" id="KW-1133">Transmembrane helix</keyword>
<feature type="region of interest" description="Disordered" evidence="5">
    <location>
        <begin position="241"/>
        <end position="260"/>
    </location>
</feature>
<evidence type="ECO:0000256" key="5">
    <source>
        <dbReference type="SAM" id="MobiDB-lite"/>
    </source>
</evidence>
<dbReference type="EMBL" id="LS997621">
    <property type="protein sequence ID" value="SYZ65926.1"/>
    <property type="molecule type" value="Genomic_DNA"/>
</dbReference>
<dbReference type="KEGG" id="lbz:LBRM_22_1050"/>
<keyword evidence="6" id="KW-0812">Transmembrane</keyword>
<feature type="domain" description="Protein kinase" evidence="7">
    <location>
        <begin position="181"/>
        <end position="738"/>
    </location>
</feature>
<evidence type="ECO:0000256" key="6">
    <source>
        <dbReference type="SAM" id="Phobius"/>
    </source>
</evidence>
<keyword evidence="2" id="KW-0547">Nucleotide-binding</keyword>
<evidence type="ECO:0000256" key="4">
    <source>
        <dbReference type="ARBA" id="ARBA00022840"/>
    </source>
</evidence>
<sequence>MATNVALSTPVMPSAVGREHRSVRGARAVGSTASSSAAGCRAHSVRSVHFALEPVARDVQRQMEQQLWHWLGKTHSVVRPLEASARGPVQVMERIATATAATITTATPAMVVKTVAVTLPPYREQPYDASEDEDVSWSRVQLVPNASLVLWEQCRRRLRHVAGVVDVYTLASMLRDTRESSDKKRHGGSSNSGSSGGAVRFCASFLGSSCDTTASGRVPMPVLDADELRDHGWALDVVVKQPTRQHHQSGSRSRSPNLAPPLPHPTVFLFARDYISHAEVLWNLMQERWGRERLPVTVMPTWVNTTAVFGSDDPQVEAAAASALTEDALKKLRRHLGRWLKGTSAADKTKIRVTERAAALAIDTYSAAVTAAVTAAVASDEQALTTHDAADITWGLCTALARLHRAGIAHGNLKPNNVLVGDPVDTRSAAQAEEGPREVHVTDHLLPLLPDRLVEPGELLTLPYAAAVAVSTAAAAPKKSKVVRMDGYVCLKLQEEATAMSYLHGGGPSDVSTVPALSLSGFLLSDAVSGGDDTAVLGGGVDCLSSTAYEAVLLQHLAAPEKVLLVAADGNEGNTRVGKGATATATTLNTGKTHFRVWIDTQHTTPASDIYALGVLLFMMLTGRLPPLPRYRRVPQGTSEAAAVGARPQPAYEAVAHDVVCALYENAARRSFKRDPSPMLEELKAFLHSAAARRHLPLVLALARAGVRPTTMDILVGMLHADPAKRLTLAQLQHHSFFRTYGRRRHAFRAEFAEAARRVQHAAAATGKDPVGYGVVATVRRRMMPQNMGATAKAAAEHPRSPPPPSASRLSTVAPRVPSGPITQSHRSERDMPDPAASPESKRTVPWHTSQSPPAQLSHAPHAVHVPDRNRESSLSSSSPSPTPPVQERQQRQSKELSYSMLGSRAPPPSSPSFIWRANYPPPSRRAVIQDDIGRPLERSCTAVRTTAVPDRSIGAALLPHAVRRLSPLRREAPVLSQTSLDVVSARPALHAPRRPVMRRQSAWMMPRLYSVYVMSLALLFVVRLRRRWERTRLLRCMKHRYR</sequence>
<evidence type="ECO:0000259" key="7">
    <source>
        <dbReference type="PROSITE" id="PS50011"/>
    </source>
</evidence>
<dbReference type="RefSeq" id="XP_001565024.1">
    <property type="nucleotide sequence ID" value="XM_001564974.1"/>
</dbReference>
<dbReference type="InterPro" id="IPR000719">
    <property type="entry name" value="Prot_kinase_dom"/>
</dbReference>
<feature type="transmembrane region" description="Helical" evidence="6">
    <location>
        <begin position="1004"/>
        <end position="1023"/>
    </location>
</feature>
<dbReference type="VEuPathDB" id="TriTrypDB:LbrM.22.1050"/>
<dbReference type="SUPFAM" id="SSF56112">
    <property type="entry name" value="Protein kinase-like (PK-like)"/>
    <property type="match status" value="1"/>
</dbReference>
<evidence type="ECO:0000256" key="1">
    <source>
        <dbReference type="ARBA" id="ARBA00022679"/>
    </source>
</evidence>
<reference evidence="8 9" key="1">
    <citation type="submission" date="2018-09" db="EMBL/GenBank/DDBJ databases">
        <authorList>
            <person name="Peiro R."/>
            <person name="Begona"/>
            <person name="Cbmso G."/>
            <person name="Lopez M."/>
            <person name="Gonzalez S."/>
        </authorList>
    </citation>
    <scope>NUCLEOTIDE SEQUENCE [LARGE SCALE GENOMIC DNA]</scope>
</reference>
<dbReference type="GO" id="GO:0004674">
    <property type="term" value="F:protein serine/threonine kinase activity"/>
    <property type="evidence" value="ECO:0007669"/>
    <property type="project" value="TreeGrafter"/>
</dbReference>
<name>A0A3P3Z6R3_LEIBR</name>
<evidence type="ECO:0000256" key="2">
    <source>
        <dbReference type="ARBA" id="ARBA00022741"/>
    </source>
</evidence>
<dbReference type="AlphaFoldDB" id="A0A3P3Z6R3"/>
<evidence type="ECO:0000313" key="9">
    <source>
        <dbReference type="Proteomes" id="UP000319462"/>
    </source>
</evidence>
<proteinExistence type="predicted"/>
<gene>
    <name evidence="8" type="ORF">LBRM2904_22.1000</name>
</gene>
<dbReference type="GO" id="GO:0005524">
    <property type="term" value="F:ATP binding"/>
    <property type="evidence" value="ECO:0007669"/>
    <property type="project" value="UniProtKB-KW"/>
</dbReference>
<accession>A0A3P3Z6R3</accession>
<evidence type="ECO:0000313" key="8">
    <source>
        <dbReference type="EMBL" id="SYZ65926.1"/>
    </source>
</evidence>
<dbReference type="PROSITE" id="PS50011">
    <property type="entry name" value="PROTEIN_KINASE_DOM"/>
    <property type="match status" value="1"/>
</dbReference>
<organism evidence="8 9">
    <name type="scientific">Leishmania braziliensis MHOM/BR/75/M2904</name>
    <dbReference type="NCBI Taxonomy" id="420245"/>
    <lineage>
        <taxon>Eukaryota</taxon>
        <taxon>Discoba</taxon>
        <taxon>Euglenozoa</taxon>
        <taxon>Kinetoplastea</taxon>
        <taxon>Metakinetoplastina</taxon>
        <taxon>Trypanosomatida</taxon>
        <taxon>Trypanosomatidae</taxon>
        <taxon>Leishmaniinae</taxon>
        <taxon>Leishmania</taxon>
        <taxon>Leishmania braziliensis species complex</taxon>
    </lineage>
</organism>
<protein>
    <submittedName>
        <fullName evidence="8">Protein_kinase_domain_containing_protein</fullName>
    </submittedName>
</protein>
<keyword evidence="3 8" id="KW-0418">Kinase</keyword>
<keyword evidence="6" id="KW-0472">Membrane</keyword>
<keyword evidence="4" id="KW-0067">ATP-binding</keyword>
<keyword evidence="1" id="KW-0808">Transferase</keyword>
<feature type="region of interest" description="Disordered" evidence="5">
    <location>
        <begin position="787"/>
        <end position="915"/>
    </location>
</feature>